<dbReference type="Gene3D" id="1.10.357.10">
    <property type="entry name" value="Tetracycline Repressor, domain 2"/>
    <property type="match status" value="1"/>
</dbReference>
<keyword evidence="5" id="KW-1185">Reference proteome</keyword>
<comment type="caution">
    <text evidence="4">The sequence shown here is derived from an EMBL/GenBank/DDBJ whole genome shotgun (WGS) entry which is preliminary data.</text>
</comment>
<evidence type="ECO:0000256" key="1">
    <source>
        <dbReference type="ARBA" id="ARBA00023125"/>
    </source>
</evidence>
<dbReference type="PANTHER" id="PTHR30055">
    <property type="entry name" value="HTH-TYPE TRANSCRIPTIONAL REGULATOR RUTR"/>
    <property type="match status" value="1"/>
</dbReference>
<dbReference type="PRINTS" id="PR00455">
    <property type="entry name" value="HTHTETR"/>
</dbReference>
<dbReference type="InterPro" id="IPR001647">
    <property type="entry name" value="HTH_TetR"/>
</dbReference>
<evidence type="ECO:0000259" key="3">
    <source>
        <dbReference type="PROSITE" id="PS50977"/>
    </source>
</evidence>
<accession>A0A317NVF4</accession>
<dbReference type="Pfam" id="PF00440">
    <property type="entry name" value="TetR_N"/>
    <property type="match status" value="1"/>
</dbReference>
<evidence type="ECO:0000256" key="2">
    <source>
        <dbReference type="PROSITE-ProRule" id="PRU00335"/>
    </source>
</evidence>
<feature type="DNA-binding region" description="H-T-H motif" evidence="2">
    <location>
        <begin position="46"/>
        <end position="65"/>
    </location>
</feature>
<sequence>MAEQPSTAAARAYGGVAAEERRSRRRDALLDAALDLLAEGGAPAVTKRAICARAKLNDRYFYEHFADRDALLTALVEEHTALGIVEVVAAAHAAAPDIHSQVYAAADAAIGFLLADPRRPALLLNAHSTESLQAARLTTQHAIARAMSAVARELVAEPADPLDSDLAAYAVVSGSLELVAAWMRDEFPATRAHLTDLIARLLLITDNSGVLQVAGAKPAR</sequence>
<evidence type="ECO:0000313" key="5">
    <source>
        <dbReference type="Proteomes" id="UP000246410"/>
    </source>
</evidence>
<proteinExistence type="predicted"/>
<name>A0A317NVF4_9NOCA</name>
<dbReference type="GO" id="GO:0000976">
    <property type="term" value="F:transcription cis-regulatory region binding"/>
    <property type="evidence" value="ECO:0007669"/>
    <property type="project" value="TreeGrafter"/>
</dbReference>
<dbReference type="Proteomes" id="UP000246410">
    <property type="component" value="Unassembled WGS sequence"/>
</dbReference>
<protein>
    <submittedName>
        <fullName evidence="4">TetR family transcriptional regulator</fullName>
    </submittedName>
</protein>
<evidence type="ECO:0000313" key="4">
    <source>
        <dbReference type="EMBL" id="PWV78947.1"/>
    </source>
</evidence>
<feature type="domain" description="HTH tetR-type" evidence="3">
    <location>
        <begin position="23"/>
        <end position="83"/>
    </location>
</feature>
<dbReference type="InterPro" id="IPR050109">
    <property type="entry name" value="HTH-type_TetR-like_transc_reg"/>
</dbReference>
<dbReference type="Gene3D" id="1.10.10.60">
    <property type="entry name" value="Homeodomain-like"/>
    <property type="match status" value="1"/>
</dbReference>
<keyword evidence="1 2" id="KW-0238">DNA-binding</keyword>
<dbReference type="PROSITE" id="PS50977">
    <property type="entry name" value="HTH_TETR_2"/>
    <property type="match status" value="1"/>
</dbReference>
<gene>
    <name evidence="4" type="ORF">DFR69_1025</name>
</gene>
<organism evidence="4 5">
    <name type="scientific">Nocardia neocaledoniensis</name>
    <dbReference type="NCBI Taxonomy" id="236511"/>
    <lineage>
        <taxon>Bacteria</taxon>
        <taxon>Bacillati</taxon>
        <taxon>Actinomycetota</taxon>
        <taxon>Actinomycetes</taxon>
        <taxon>Mycobacteriales</taxon>
        <taxon>Nocardiaceae</taxon>
        <taxon>Nocardia</taxon>
    </lineage>
</organism>
<dbReference type="GO" id="GO:0003700">
    <property type="term" value="F:DNA-binding transcription factor activity"/>
    <property type="evidence" value="ECO:0007669"/>
    <property type="project" value="TreeGrafter"/>
</dbReference>
<dbReference type="AlphaFoldDB" id="A0A317NVF4"/>
<dbReference type="PANTHER" id="PTHR30055:SF226">
    <property type="entry name" value="HTH-TYPE TRANSCRIPTIONAL REGULATOR PKSA"/>
    <property type="match status" value="1"/>
</dbReference>
<dbReference type="InterPro" id="IPR009057">
    <property type="entry name" value="Homeodomain-like_sf"/>
</dbReference>
<reference evidence="4 5" key="1">
    <citation type="submission" date="2018-05" db="EMBL/GenBank/DDBJ databases">
        <title>Genomic Encyclopedia of Type Strains, Phase IV (KMG-IV): sequencing the most valuable type-strain genomes for metagenomic binning, comparative biology and taxonomic classification.</title>
        <authorList>
            <person name="Goeker M."/>
        </authorList>
    </citation>
    <scope>NUCLEOTIDE SEQUENCE [LARGE SCALE GENOMIC DNA]</scope>
    <source>
        <strain evidence="4 5">DSM 44717</strain>
    </source>
</reference>
<dbReference type="EMBL" id="QGTL01000002">
    <property type="protein sequence ID" value="PWV78947.1"/>
    <property type="molecule type" value="Genomic_DNA"/>
</dbReference>
<dbReference type="RefSeq" id="WP_167456153.1">
    <property type="nucleotide sequence ID" value="NZ_QGTL01000002.1"/>
</dbReference>
<dbReference type="SUPFAM" id="SSF46689">
    <property type="entry name" value="Homeodomain-like"/>
    <property type="match status" value="1"/>
</dbReference>